<evidence type="ECO:0000256" key="2">
    <source>
        <dbReference type="SAM" id="MobiDB-lite"/>
    </source>
</evidence>
<dbReference type="Proteomes" id="UP000553632">
    <property type="component" value="Unassembled WGS sequence"/>
</dbReference>
<sequence>LFAKCADENIERPDDHTVYRFVRDTLGCRLPLPEGDVLRLITAMADSFPIAGVAAEAPEWLHAFKEKSKKVDAHVAEVVKGCESERRKREKRKLEGTAEPAGKRPRKRTPADRTVFVSNIDRGTGLGELRDAVNGWIGEKGVDRCAIPVEHQTGAVRGHAFLYFKSPEAADRFVDRSSREEFVVKGRVLRTAKVLEENLEGEELQAWLADQKKQMFRLPTEHKVETALGHPIDLAKYGFKSWSKAVRSVPGVSIEVVHNEEKEGKLSGYLACMLPSSAIYDQVAELERAVDSVPLAERPRKPPQPASRSGGTSALAQAVSRHSIKLGLNKPRPSVDDASMFGSYSVGHKTSLVGSSSPPRPPSEKRSLYMSRTTKMEATPSASIDPWSMVKSSKPSEDSEEAKAVLLADLLCDVRAHNRRRDRLGQEELMIRSRLARLTQLGCTVEEVEREVAKGVVFLLTATFISSTNFALSTSVVNRMTVLSVSGIHQLVRASVVRLRKDQHQQPPRSEHPSLWLREGSSDNREASKNPATELPGQDKPVYLQAARKYSGDVAERMDTAVAAPQVVPPLTMFAAQSCLRKEGSHYGYELRILLWRLDRSRVGGGADVGTVLCLMPSVSPERSLDVAPLPSRGSTRGGTTISEETQDELAMDEGRWSLFDAMQHLTTVKPSHHSRALMVLSYPDVGSEPERLVEKFRGGFVEWSEARRQVKARRVEEGQEPESLSHLDEYGALSGFVVPCVYKTTTGGVRYWIVLLLEGPNPALARAAEWAEGSSPEAPDGSRAKVSVLMFSELRTTQLLKGLHFCCMQPLEGPPLTGEDKNALADEAHEQDKAASALWVTYRDLVTLVHEASEAASPSPSPSDLYSYVTKNSDLLPSPETMEAIDTLADQYILSAREFVDLLLGTPASRMPGRSIGISNRRVVERPVVAVVTKVGGRTAPSEGIGTVMNVPNDPSQPTVLSPGHSSVPGPASNQSQQLAHRDVSAVAEISREDTWRQRVPFRNPMEMHVLAVQKLASGGAPAAEARTGRVNLLEEVDWGRVPPTWEGLKPTTLKMAENLTVRQIAILLNAYAKAGVADRQVFYTLTQQFSARLGSSPKSVLGVRPQDVGLVAHACQKVLFKNEFLFTRLRKVVVRMVKQNRQISPQTLSLILTGFVKLKFIGDGELLHSLGTAALRELDRFTIRDSAVLMMTFSQACPLDDRSRGVFSRVYRARDRTAERENMAAAVPIMVALGNLTVWHPEVVMDLLQEDYGVVDAFAAAVPTCAIVHLANGIQSLATLVAGGLLPASIGSRAVFRAASDRLCEDGGAKLPQSAIVQLAAGFTKLGGLGWQDIFNRLLVDATGLDLPSAVAVLHGLAGQNIRNVSWVEREILDRLDEVKLRDSQTACMLLYGLARLGMPAEAARICRLVNERVLRGLGVQGLSNLVYAVASVWHACGLSIEEQEAAAAVLLMGLERLSIVGSEEDQRRFSVEIAGQLRVVAQLSMASLAEGISMDLLLWIGRLIHWSACQKPSAVKSSLLHKEVADAIRLVVLDYCQVAEEVPVTPYWIDILLSSPHAGMLLDHALSPSEEEEEEVVVASNTPQVGEIVMATTAESTASSGGPPIDTFAGPAFGFLANDHESPVRAFCPGRDERTSFAEFPTPASAITALREGLDPAVWKKYRLKIVTTVLRDKFIRHPELADELVATGKRSLLFDCSPEDSEALEAQGFPSDEGVFWGCSRDTGSLKG</sequence>
<keyword evidence="1" id="KW-0694">RNA-binding</keyword>
<accession>A0A7J6UBA8</accession>
<feature type="domain" description="RRM" evidence="3">
    <location>
        <begin position="113"/>
        <end position="196"/>
    </location>
</feature>
<protein>
    <recommendedName>
        <fullName evidence="3">RRM domain-containing protein</fullName>
    </recommendedName>
</protein>
<dbReference type="InterPro" id="IPR012816">
    <property type="entry name" value="NADAR"/>
</dbReference>
<proteinExistence type="predicted"/>
<evidence type="ECO:0000313" key="5">
    <source>
        <dbReference type="Proteomes" id="UP000553632"/>
    </source>
</evidence>
<dbReference type="CDD" id="cd00590">
    <property type="entry name" value="RRM_SF"/>
    <property type="match status" value="1"/>
</dbReference>
<dbReference type="CDD" id="cd15457">
    <property type="entry name" value="NADAR"/>
    <property type="match status" value="1"/>
</dbReference>
<feature type="region of interest" description="Disordered" evidence="2">
    <location>
        <begin position="499"/>
        <end position="540"/>
    </location>
</feature>
<dbReference type="InterPro" id="IPR012677">
    <property type="entry name" value="Nucleotide-bd_a/b_plait_sf"/>
</dbReference>
<dbReference type="EMBL" id="JABANO010004868">
    <property type="protein sequence ID" value="KAF4754473.1"/>
    <property type="molecule type" value="Genomic_DNA"/>
</dbReference>
<evidence type="ECO:0000256" key="1">
    <source>
        <dbReference type="PROSITE-ProRule" id="PRU00176"/>
    </source>
</evidence>
<dbReference type="Gene3D" id="1.10.357.40">
    <property type="entry name" value="YbiA-like"/>
    <property type="match status" value="1"/>
</dbReference>
<organism evidence="4 5">
    <name type="scientific">Perkinsus olseni</name>
    <name type="common">Perkinsus atlanticus</name>
    <dbReference type="NCBI Taxonomy" id="32597"/>
    <lineage>
        <taxon>Eukaryota</taxon>
        <taxon>Sar</taxon>
        <taxon>Alveolata</taxon>
        <taxon>Perkinsozoa</taxon>
        <taxon>Perkinsea</taxon>
        <taxon>Perkinsida</taxon>
        <taxon>Perkinsidae</taxon>
        <taxon>Perkinsus</taxon>
    </lineage>
</organism>
<comment type="caution">
    <text evidence="4">The sequence shown here is derived from an EMBL/GenBank/DDBJ whole genome shotgun (WGS) entry which is preliminary data.</text>
</comment>
<dbReference type="SUPFAM" id="SSF143990">
    <property type="entry name" value="YbiA-like"/>
    <property type="match status" value="1"/>
</dbReference>
<evidence type="ECO:0000313" key="4">
    <source>
        <dbReference type="EMBL" id="KAF4754473.1"/>
    </source>
</evidence>
<evidence type="ECO:0000259" key="3">
    <source>
        <dbReference type="PROSITE" id="PS50102"/>
    </source>
</evidence>
<dbReference type="GO" id="GO:0003723">
    <property type="term" value="F:RNA binding"/>
    <property type="evidence" value="ECO:0007669"/>
    <property type="project" value="UniProtKB-UniRule"/>
</dbReference>
<dbReference type="SMART" id="SM00360">
    <property type="entry name" value="RRM"/>
    <property type="match status" value="1"/>
</dbReference>
<feature type="compositionally biased region" description="Polar residues" evidence="2">
    <location>
        <begin position="306"/>
        <end position="315"/>
    </location>
</feature>
<dbReference type="Gene3D" id="3.30.70.330">
    <property type="match status" value="1"/>
</dbReference>
<feature type="region of interest" description="Disordered" evidence="2">
    <location>
        <begin position="944"/>
        <end position="981"/>
    </location>
</feature>
<keyword evidence="5" id="KW-1185">Reference proteome</keyword>
<feature type="region of interest" description="Disordered" evidence="2">
    <location>
        <begin position="86"/>
        <end position="110"/>
    </location>
</feature>
<feature type="non-terminal residue" evidence="4">
    <location>
        <position position="1"/>
    </location>
</feature>
<feature type="region of interest" description="Disordered" evidence="2">
    <location>
        <begin position="294"/>
        <end position="316"/>
    </location>
</feature>
<feature type="compositionally biased region" description="Basic and acidic residues" evidence="2">
    <location>
        <begin position="499"/>
        <end position="512"/>
    </location>
</feature>
<dbReference type="SUPFAM" id="SSF54928">
    <property type="entry name" value="RNA-binding domain, RBD"/>
    <property type="match status" value="1"/>
</dbReference>
<reference evidence="4 5" key="1">
    <citation type="submission" date="2020-04" db="EMBL/GenBank/DDBJ databases">
        <title>Perkinsus olseni comparative genomics.</title>
        <authorList>
            <person name="Bogema D.R."/>
        </authorList>
    </citation>
    <scope>NUCLEOTIDE SEQUENCE [LARGE SCALE GENOMIC DNA]</scope>
    <source>
        <strain evidence="4 5">ATCC PRA-207</strain>
    </source>
</reference>
<feature type="compositionally biased region" description="Basic and acidic residues" evidence="2">
    <location>
        <begin position="86"/>
        <end position="96"/>
    </location>
</feature>
<dbReference type="InterPro" id="IPR000504">
    <property type="entry name" value="RRM_dom"/>
</dbReference>
<dbReference type="PROSITE" id="PS50102">
    <property type="entry name" value="RRM"/>
    <property type="match status" value="1"/>
</dbReference>
<feature type="non-terminal residue" evidence="4">
    <location>
        <position position="1732"/>
    </location>
</feature>
<dbReference type="InterPro" id="IPR035979">
    <property type="entry name" value="RBD_domain_sf"/>
</dbReference>
<gene>
    <name evidence="4" type="ORF">FOZ63_013835</name>
</gene>
<dbReference type="InterPro" id="IPR037238">
    <property type="entry name" value="YbiA-like_sf"/>
</dbReference>
<name>A0A7J6UBA8_PEROL</name>
<dbReference type="OMA" id="ANHYESS"/>